<dbReference type="EMBL" id="JACYNJ010000006">
    <property type="protein sequence ID" value="MBD8270191.1"/>
    <property type="molecule type" value="Genomic_DNA"/>
</dbReference>
<gene>
    <name evidence="3" type="ORF">IFU03_10535</name>
</gene>
<feature type="domain" description="Macro" evidence="2">
    <location>
        <begin position="1"/>
        <end position="154"/>
    </location>
</feature>
<evidence type="ECO:0000256" key="1">
    <source>
        <dbReference type="ARBA" id="ARBA00035885"/>
    </source>
</evidence>
<dbReference type="RefSeq" id="WP_181283095.1">
    <property type="nucleotide sequence ID" value="NZ_JACYNJ010000006.1"/>
</dbReference>
<comment type="catalytic activity">
    <reaction evidence="1">
        <text>an N-(ADP-alpha-D-ribosyl)-thymidine in DNA + H2O = a thymidine in DNA + ADP-D-ribose</text>
        <dbReference type="Rhea" id="RHEA:71655"/>
        <dbReference type="Rhea" id="RHEA-COMP:13556"/>
        <dbReference type="Rhea" id="RHEA-COMP:18051"/>
        <dbReference type="ChEBI" id="CHEBI:15377"/>
        <dbReference type="ChEBI" id="CHEBI:57967"/>
        <dbReference type="ChEBI" id="CHEBI:137386"/>
        <dbReference type="ChEBI" id="CHEBI:191199"/>
    </reaction>
    <physiologicalReaction direction="left-to-right" evidence="1">
        <dbReference type="Rhea" id="RHEA:71656"/>
    </physiologicalReaction>
</comment>
<name>A0AAE2PYC2_PSEFL</name>
<dbReference type="GO" id="GO:0140291">
    <property type="term" value="P:peptidyl-glutamate ADP-deribosylation"/>
    <property type="evidence" value="ECO:0007669"/>
    <property type="project" value="TreeGrafter"/>
</dbReference>
<evidence type="ECO:0000313" key="4">
    <source>
        <dbReference type="Proteomes" id="UP000610293"/>
    </source>
</evidence>
<evidence type="ECO:0000259" key="2">
    <source>
        <dbReference type="PROSITE" id="PS51154"/>
    </source>
</evidence>
<dbReference type="PANTHER" id="PTHR12521">
    <property type="entry name" value="PROTEIN C6ORF130"/>
    <property type="match status" value="1"/>
</dbReference>
<evidence type="ECO:0000313" key="3">
    <source>
        <dbReference type="EMBL" id="MBD8270191.1"/>
    </source>
</evidence>
<dbReference type="PANTHER" id="PTHR12521:SF0">
    <property type="entry name" value="ADP-RIBOSE GLYCOHYDROLASE OARD1"/>
    <property type="match status" value="1"/>
</dbReference>
<dbReference type="SUPFAM" id="SSF52949">
    <property type="entry name" value="Macro domain-like"/>
    <property type="match status" value="1"/>
</dbReference>
<dbReference type="AlphaFoldDB" id="A0AAE2PYC2"/>
<dbReference type="SMART" id="SM00506">
    <property type="entry name" value="A1pp"/>
    <property type="match status" value="1"/>
</dbReference>
<comment type="caution">
    <text evidence="3">The sequence shown here is derived from an EMBL/GenBank/DDBJ whole genome shotgun (WGS) entry which is preliminary data.</text>
</comment>
<dbReference type="Proteomes" id="UP000610293">
    <property type="component" value="Unassembled WGS sequence"/>
</dbReference>
<dbReference type="Pfam" id="PF01661">
    <property type="entry name" value="Macro"/>
    <property type="match status" value="1"/>
</dbReference>
<accession>A0AAE2PYC2</accession>
<reference evidence="3" key="1">
    <citation type="journal article" date="2020" name="FEMS Microbiol. Ecol.">
        <title>Temporal dynamics of bacterial communities during seed development and maturation.</title>
        <authorList>
            <person name="Chesneau G."/>
            <person name="Torres-Cortes G."/>
            <person name="Briand M."/>
            <person name="Darrasse A."/>
            <person name="Preveaux A."/>
            <person name="Marais C."/>
            <person name="Jacques M.A."/>
            <person name="Shade A."/>
            <person name="Barret M."/>
        </authorList>
    </citation>
    <scope>NUCLEOTIDE SEQUENCE</scope>
    <source>
        <strain evidence="3">CFBP13533</strain>
    </source>
</reference>
<sequence length="364" mass="41192">MIRFTQGNLLQANAEVLVNTVNTVGVMGKGIALMFKERFAENYRLYAAACKAGEVETGKVHVTAVNELDGPRWIVNFPTKRHWRSPSQMAWITEGLHDLRRFLIENHVKSVAVPPLGAGNGGLKWPDVREQIEDVLSDLDVDVLVFEPSNQYLNVAKRSGVEQLTPARALIAELVRRYWVLGMECSLLEIQKLAWFLERAIEKRPGLKNPLDLKFVAHKYGPYANRLEHLLNNLDGSYLHCDKRISDAENSDVIWFDQDRRAFLQTYLRTQAKEYSQALELTAELIDGFESPFGMELLATVDWLLTQEDVAPTVPAVREALKRWNGGVAAAARKNKLFDDQALDIALKRLTSSSFSRQMTSCHI</sequence>
<dbReference type="InterPro" id="IPR002589">
    <property type="entry name" value="Macro_dom"/>
</dbReference>
<proteinExistence type="predicted"/>
<dbReference type="Gene3D" id="3.40.220.10">
    <property type="entry name" value="Leucine Aminopeptidase, subunit E, domain 1"/>
    <property type="match status" value="1"/>
</dbReference>
<organism evidence="3 4">
    <name type="scientific">Pseudomonas fluorescens</name>
    <dbReference type="NCBI Taxonomy" id="294"/>
    <lineage>
        <taxon>Bacteria</taxon>
        <taxon>Pseudomonadati</taxon>
        <taxon>Pseudomonadota</taxon>
        <taxon>Gammaproteobacteria</taxon>
        <taxon>Pseudomonadales</taxon>
        <taxon>Pseudomonadaceae</taxon>
        <taxon>Pseudomonas</taxon>
    </lineage>
</organism>
<protein>
    <submittedName>
        <fullName evidence="3">Macro domain-containing protein</fullName>
    </submittedName>
</protein>
<dbReference type="InterPro" id="IPR043472">
    <property type="entry name" value="Macro_dom-like"/>
</dbReference>
<dbReference type="InterPro" id="IPR050892">
    <property type="entry name" value="ADP-ribose_metab_enzymes"/>
</dbReference>
<dbReference type="CDD" id="cd02901">
    <property type="entry name" value="Macro_Poa1p-like"/>
    <property type="match status" value="1"/>
</dbReference>
<dbReference type="PROSITE" id="PS51154">
    <property type="entry name" value="MACRO"/>
    <property type="match status" value="1"/>
</dbReference>